<evidence type="ECO:0000313" key="8">
    <source>
        <dbReference type="EMBL" id="EGY76782.1"/>
    </source>
</evidence>
<dbReference type="CDD" id="cd01173">
    <property type="entry name" value="pyridoxal_pyridoxamine_kinase"/>
    <property type="match status" value="1"/>
</dbReference>
<dbReference type="HOGENOM" id="CLU_046496_3_1_11"/>
<reference evidence="8 9" key="1">
    <citation type="submission" date="2011-06" db="EMBL/GenBank/DDBJ databases">
        <authorList>
            <person name="Muzny D."/>
            <person name="Qin X."/>
            <person name="Deng J."/>
            <person name="Jiang H."/>
            <person name="Liu Y."/>
            <person name="Qu J."/>
            <person name="Song X.-Z."/>
            <person name="Zhang L."/>
            <person name="Thornton R."/>
            <person name="Coyle M."/>
            <person name="Francisco L."/>
            <person name="Jackson L."/>
            <person name="Javaid M."/>
            <person name="Korchina V."/>
            <person name="Kovar C."/>
            <person name="Mata R."/>
            <person name="Mathew T."/>
            <person name="Ngo R."/>
            <person name="Nguyen L."/>
            <person name="Nguyen N."/>
            <person name="Okwuonu G."/>
            <person name="Ongeri F."/>
            <person name="Pham C."/>
            <person name="Simmons D."/>
            <person name="Wilczek-Boney K."/>
            <person name="Hale W."/>
            <person name="Jakkamsetti A."/>
            <person name="Pham P."/>
            <person name="Ruth R."/>
            <person name="San Lucas F."/>
            <person name="Warren J."/>
            <person name="Zhang J."/>
            <person name="Zhao Z."/>
            <person name="Zhou C."/>
            <person name="Zhu D."/>
            <person name="Lee S."/>
            <person name="Bess C."/>
            <person name="Blankenburg K."/>
            <person name="Forbes L."/>
            <person name="Fu Q."/>
            <person name="Gubbala S."/>
            <person name="Hirani K."/>
            <person name="Jayaseelan J.C."/>
            <person name="Lara F."/>
            <person name="Munidasa M."/>
            <person name="Palculict T."/>
            <person name="Patil S."/>
            <person name="Pu L.-L."/>
            <person name="Saada N."/>
            <person name="Tang L."/>
            <person name="Weissenberger G."/>
            <person name="Zhu Y."/>
            <person name="Hemphill L."/>
            <person name="Shang Y."/>
            <person name="Youmans B."/>
            <person name="Ayvaz T."/>
            <person name="Ross M."/>
            <person name="Santibanez J."/>
            <person name="Aqrawi P."/>
            <person name="Gross S."/>
            <person name="Joshi V."/>
            <person name="Fowler G."/>
            <person name="Nazareth L."/>
            <person name="Reid J."/>
            <person name="Worley K."/>
            <person name="Petrosino J."/>
            <person name="Highlander S."/>
            <person name="Gibbs R."/>
        </authorList>
    </citation>
    <scope>NUCLEOTIDE SEQUENCE [LARGE SCALE GENOMIC DNA]</scope>
    <source>
        <strain evidence="8 9">ATCC 25577</strain>
    </source>
</reference>
<dbReference type="GO" id="GO:0009443">
    <property type="term" value="P:pyridoxal 5'-phosphate salvage"/>
    <property type="evidence" value="ECO:0007669"/>
    <property type="project" value="InterPro"/>
</dbReference>
<gene>
    <name evidence="8" type="ORF">HMPREF9153_1735</name>
</gene>
<dbReference type="Proteomes" id="UP000005332">
    <property type="component" value="Unassembled WGS sequence"/>
</dbReference>
<dbReference type="GO" id="GO:0008478">
    <property type="term" value="F:pyridoxal kinase activity"/>
    <property type="evidence" value="ECO:0007669"/>
    <property type="project" value="UniProtKB-EC"/>
</dbReference>
<dbReference type="PANTHER" id="PTHR10534:SF2">
    <property type="entry name" value="PYRIDOXAL KINASE"/>
    <property type="match status" value="1"/>
</dbReference>
<dbReference type="InterPro" id="IPR004625">
    <property type="entry name" value="PyrdxlKinase"/>
</dbReference>
<dbReference type="Pfam" id="PF08543">
    <property type="entry name" value="Phos_pyr_kin"/>
    <property type="match status" value="1"/>
</dbReference>
<evidence type="ECO:0000256" key="1">
    <source>
        <dbReference type="ARBA" id="ARBA00012104"/>
    </source>
</evidence>
<keyword evidence="3" id="KW-0547">Nucleotide-binding</keyword>
<feature type="region of interest" description="Disordered" evidence="6">
    <location>
        <begin position="268"/>
        <end position="301"/>
    </location>
</feature>
<keyword evidence="5" id="KW-0067">ATP-binding</keyword>
<evidence type="ECO:0000256" key="2">
    <source>
        <dbReference type="ARBA" id="ARBA00022679"/>
    </source>
</evidence>
<evidence type="ECO:0000256" key="6">
    <source>
        <dbReference type="SAM" id="MobiDB-lite"/>
    </source>
</evidence>
<evidence type="ECO:0000313" key="9">
    <source>
        <dbReference type="Proteomes" id="UP000005332"/>
    </source>
</evidence>
<dbReference type="PANTHER" id="PTHR10534">
    <property type="entry name" value="PYRIDOXAL KINASE"/>
    <property type="match status" value="1"/>
</dbReference>
<dbReference type="AlphaFoldDB" id="G4CZ63"/>
<dbReference type="NCBIfam" id="TIGR00687">
    <property type="entry name" value="pyridox_kin"/>
    <property type="match status" value="1"/>
</dbReference>
<protein>
    <recommendedName>
        <fullName evidence="1">pyridoxal kinase</fullName>
        <ecNumber evidence="1">2.7.1.35</ecNumber>
    </recommendedName>
</protein>
<dbReference type="InterPro" id="IPR013749">
    <property type="entry name" value="PM/HMP-P_kinase-1"/>
</dbReference>
<dbReference type="InterPro" id="IPR029056">
    <property type="entry name" value="Ribokinase-like"/>
</dbReference>
<accession>G4CZ63</accession>
<dbReference type="Gene3D" id="3.40.1190.20">
    <property type="match status" value="1"/>
</dbReference>
<comment type="caution">
    <text evidence="8">The sequence shown here is derived from an EMBL/GenBank/DDBJ whole genome shotgun (WGS) entry which is preliminary data.</text>
</comment>
<evidence type="ECO:0000256" key="4">
    <source>
        <dbReference type="ARBA" id="ARBA00022777"/>
    </source>
</evidence>
<proteinExistence type="predicted"/>
<dbReference type="GO" id="GO:0005829">
    <property type="term" value="C:cytosol"/>
    <property type="evidence" value="ECO:0007669"/>
    <property type="project" value="TreeGrafter"/>
</dbReference>
<sequence length="301" mass="31643">MIAMATTVSCVSPTVLSLQSHVVQGTVGNSIAVPVMRVMGVRAWGMPTALLSNHNGRSSVAGIPIDAQQINGMVDALNSNGELKHVDAVLSGYLTALTGPTVLRTVEKCREHHPDAMWVCDPVMGDMVGDQVRTYVPDDTVAFMKEAVQSADVLVPNVAELGILTDTMPLTIDEIVDAARGLDGPKFVVVTSVPHQDENGDGLAMVAVAGERTIVTHGPLIDRHFNGAGDLTTAVLTAQLVAGESPETALGKAAGVVHAVLERTWNHPGDELDWSPEDASAQPWKTEILAPSAPSRVGRSS</sequence>
<organism evidence="8 9">
    <name type="scientific">Cutibacterium avidum ATCC 25577</name>
    <dbReference type="NCBI Taxonomy" id="997355"/>
    <lineage>
        <taxon>Bacteria</taxon>
        <taxon>Bacillati</taxon>
        <taxon>Actinomycetota</taxon>
        <taxon>Actinomycetes</taxon>
        <taxon>Propionibacteriales</taxon>
        <taxon>Propionibacteriaceae</taxon>
        <taxon>Cutibacterium</taxon>
    </lineage>
</organism>
<keyword evidence="4 8" id="KW-0418">Kinase</keyword>
<name>G4CZ63_9ACTN</name>
<keyword evidence="2 8" id="KW-0808">Transferase</keyword>
<feature type="domain" description="Pyridoxamine kinase/Phosphomethylpyrimidine kinase" evidence="7">
    <location>
        <begin position="38"/>
        <end position="266"/>
    </location>
</feature>
<dbReference type="SUPFAM" id="SSF53613">
    <property type="entry name" value="Ribokinase-like"/>
    <property type="match status" value="1"/>
</dbReference>
<keyword evidence="9" id="KW-1185">Reference proteome</keyword>
<dbReference type="GO" id="GO:0005524">
    <property type="term" value="F:ATP binding"/>
    <property type="evidence" value="ECO:0007669"/>
    <property type="project" value="UniProtKB-KW"/>
</dbReference>
<evidence type="ECO:0000259" key="7">
    <source>
        <dbReference type="Pfam" id="PF08543"/>
    </source>
</evidence>
<evidence type="ECO:0000256" key="5">
    <source>
        <dbReference type="ARBA" id="ARBA00022840"/>
    </source>
</evidence>
<evidence type="ECO:0000256" key="3">
    <source>
        <dbReference type="ARBA" id="ARBA00022741"/>
    </source>
</evidence>
<dbReference type="EMBL" id="AGBA01000015">
    <property type="protein sequence ID" value="EGY76782.1"/>
    <property type="molecule type" value="Genomic_DNA"/>
</dbReference>
<dbReference type="EC" id="2.7.1.35" evidence="1"/>